<evidence type="ECO:0000313" key="1">
    <source>
        <dbReference type="EMBL" id="PVZ96935.1"/>
    </source>
</evidence>
<dbReference type="AlphaFoldDB" id="A0A2U1IVT4"/>
<sequence>MFKSHHAYRFPIQKTSPMFALITKTKPPIHSPLSTHHNPLITIPLQFKSKIHPLIVNRSFLQKLPITPTNHKQIFHRNYSKKITDWTTFEKETKTFLTQYNHRIENTQQSDSKTNQNKPLESFTLDFYSTLTTFCNNKSFLYSHRKQAVDLAQVVFLANEHTLVKGHSLWILEKHLRCMSTFSYPKGMKYVYDWMVFLNYIPRINIYRLWLRGLIGYEEYTNIFQINYTKEPPIHKLNKKTNLNILNNLIKLLSWRNFLRIFYRVFIPQIKPNTNGNFKAITIAKTGIKQINRRRIFVKILKLALLSAIGMQMVKIGIIWSEGGEIYVGKEYRTPVALTMMLLHGAAAIYIIRYIDKLRFNPSKGVKSLIPQNMSFTTKETHKYKSHSKLDNSFKIKNSTKKYSMTGSDQYKNYNSSLNLRINSYNKTLHQNKTAHKPQPNDLSEYLIKKSEKEKSNPIHKSNPKWLPLQISTIKNLLKTPFSSIDASFTKIFQKIIYLKNSEELLIDIKSDMIRIWMNEITKAKNIPIILDDFFEFLYPKKHTHQTKKPETKNNTAKSDNLNIQNINPIYCEFSELAEFSKWIALNASFDQITTWISLLKTSKCFSVDGNPHKSLNNNFAKSLALSIIFMEILTFRSQKQMDKSTDNFILYTINSILENHSNLIVSKQLLYSVFKFSEKYNQPQVSHIAMNSFCNFSENLSIQDSKMLDEYTKSLESSPLFQNFKLSETFKINDSQANKKDFKNSLYVWPFFSNLISKKQDLNYLLPPFSTLNTQKSNKLEILDQNNQDNNYHLIGYWLVRLLDSKVLNWDNLIQITEMILNKTFIKYCNQTHEPETQNGIIYEENKRKLLEMIFSTSCCILSPFINNCTFQPLYLKSKDKPIQRNDANLNIKHKQVLNKTNTTDFKMKETHENIHILSEIMNRVITFHIAHVFKTNFSGEHINTSFSYYLNLSKTKNFLDITNYLNISNIKYTLEYLEKVISICIESYSPKNHRDDIFLATAWLYYTCSSCLIAASELLGEADANFKKNLNVQLLDFPVTGKLINEYFFARKPEYINTEYQQKKSKFTETFLNSTLEMFLHLASIDTSQQVSSMFGFSSVDEDGNIDEYQNPLLFADKLTSSVPIGIDALFNAFELLKHVENHPTCIISKSNLDLLFITANKHDIDATEIVKRHINVLERRSKVKNIQGLLKTLY</sequence>
<evidence type="ECO:0000313" key="2">
    <source>
        <dbReference type="Proteomes" id="UP000245591"/>
    </source>
</evidence>
<proteinExistence type="predicted"/>
<dbReference type="EMBL" id="MBFU01001070">
    <property type="protein sequence ID" value="PVZ96935.1"/>
    <property type="molecule type" value="Genomic_DNA"/>
</dbReference>
<keyword evidence="2" id="KW-1185">Reference proteome</keyword>
<gene>
    <name evidence="1" type="ORF">BB558_007136</name>
</gene>
<reference evidence="1 2" key="1">
    <citation type="journal article" date="2018" name="MBio">
        <title>Comparative Genomics Reveals the Core Gene Toolbox for the Fungus-Insect Symbiosis.</title>
        <authorList>
            <person name="Wang Y."/>
            <person name="Stata M."/>
            <person name="Wang W."/>
            <person name="Stajich J.E."/>
            <person name="White M.M."/>
            <person name="Moncalvo J.M."/>
        </authorList>
    </citation>
    <scope>NUCLEOTIDE SEQUENCE [LARGE SCALE GENOMIC DNA]</scope>
    <source>
        <strain evidence="1 2">AUS-126-30</strain>
    </source>
</reference>
<accession>A0A2U1IVT4</accession>
<name>A0A2U1IVT4_SMIAN</name>
<dbReference type="Proteomes" id="UP000245591">
    <property type="component" value="Unassembled WGS sequence"/>
</dbReference>
<organism evidence="1 2">
    <name type="scientific">Smittium angustum</name>
    <dbReference type="NCBI Taxonomy" id="133377"/>
    <lineage>
        <taxon>Eukaryota</taxon>
        <taxon>Fungi</taxon>
        <taxon>Fungi incertae sedis</taxon>
        <taxon>Zoopagomycota</taxon>
        <taxon>Kickxellomycotina</taxon>
        <taxon>Harpellomycetes</taxon>
        <taxon>Harpellales</taxon>
        <taxon>Legeriomycetaceae</taxon>
        <taxon>Smittium</taxon>
    </lineage>
</organism>
<comment type="caution">
    <text evidence="1">The sequence shown here is derived from an EMBL/GenBank/DDBJ whole genome shotgun (WGS) entry which is preliminary data.</text>
</comment>
<protein>
    <submittedName>
        <fullName evidence="1">Uncharacterized protein</fullName>
    </submittedName>
</protein>